<proteinExistence type="predicted"/>
<protein>
    <submittedName>
        <fullName evidence="1">Uncharacterized protein</fullName>
    </submittedName>
</protein>
<gene>
    <name evidence="1" type="ORF">AXF42_Ash009230</name>
</gene>
<organism evidence="1 2">
    <name type="scientific">Apostasia shenzhenica</name>
    <dbReference type="NCBI Taxonomy" id="1088818"/>
    <lineage>
        <taxon>Eukaryota</taxon>
        <taxon>Viridiplantae</taxon>
        <taxon>Streptophyta</taxon>
        <taxon>Embryophyta</taxon>
        <taxon>Tracheophyta</taxon>
        <taxon>Spermatophyta</taxon>
        <taxon>Magnoliopsida</taxon>
        <taxon>Liliopsida</taxon>
        <taxon>Asparagales</taxon>
        <taxon>Orchidaceae</taxon>
        <taxon>Apostasioideae</taxon>
        <taxon>Apostasia</taxon>
    </lineage>
</organism>
<reference evidence="1 2" key="1">
    <citation type="journal article" date="2017" name="Nature">
        <title>The Apostasia genome and the evolution of orchids.</title>
        <authorList>
            <person name="Zhang G.Q."/>
            <person name="Liu K.W."/>
            <person name="Li Z."/>
            <person name="Lohaus R."/>
            <person name="Hsiao Y.Y."/>
            <person name="Niu S.C."/>
            <person name="Wang J.Y."/>
            <person name="Lin Y.C."/>
            <person name="Xu Q."/>
            <person name="Chen L.J."/>
            <person name="Yoshida K."/>
            <person name="Fujiwara S."/>
            <person name="Wang Z.W."/>
            <person name="Zhang Y.Q."/>
            <person name="Mitsuda N."/>
            <person name="Wang M."/>
            <person name="Liu G.H."/>
            <person name="Pecoraro L."/>
            <person name="Huang H.X."/>
            <person name="Xiao X.J."/>
            <person name="Lin M."/>
            <person name="Wu X.Y."/>
            <person name="Wu W.L."/>
            <person name="Chen Y.Y."/>
            <person name="Chang S.B."/>
            <person name="Sakamoto S."/>
            <person name="Ohme-Takagi M."/>
            <person name="Yagi M."/>
            <person name="Zeng S.J."/>
            <person name="Shen C.Y."/>
            <person name="Yeh C.M."/>
            <person name="Luo Y.B."/>
            <person name="Tsai W.C."/>
            <person name="Van de Peer Y."/>
            <person name="Liu Z.J."/>
        </authorList>
    </citation>
    <scope>NUCLEOTIDE SEQUENCE [LARGE SCALE GENOMIC DNA]</scope>
    <source>
        <strain evidence="2">cv. Shenzhen</strain>
        <tissue evidence="1">Stem</tissue>
    </source>
</reference>
<dbReference type="AlphaFoldDB" id="A0A2I0B3I0"/>
<evidence type="ECO:0000313" key="2">
    <source>
        <dbReference type="Proteomes" id="UP000236161"/>
    </source>
</evidence>
<keyword evidence="2" id="KW-1185">Reference proteome</keyword>
<dbReference type="EMBL" id="KZ451917">
    <property type="protein sequence ID" value="PKA62346.1"/>
    <property type="molecule type" value="Genomic_DNA"/>
</dbReference>
<name>A0A2I0B3I0_9ASPA</name>
<evidence type="ECO:0000313" key="1">
    <source>
        <dbReference type="EMBL" id="PKA62346.1"/>
    </source>
</evidence>
<accession>A0A2I0B3I0</accession>
<sequence length="93" mass="10390">MLRPSSFGFQTLSLELRPSFFGFQGSCLGLQALGLGLENLCINFCASIFCFGPSGYKPWALGIKFCTFEFWPSRFRLQAWAFGFKLRASSLGL</sequence>
<dbReference type="Proteomes" id="UP000236161">
    <property type="component" value="Unassembled WGS sequence"/>
</dbReference>